<comment type="similarity">
    <text evidence="5">Belongs to the RimM family.</text>
</comment>
<gene>
    <name evidence="5 8" type="primary">rimM</name>
    <name evidence="8" type="ORF">I0Q91_10525</name>
</gene>
<dbReference type="InterPro" id="IPR002676">
    <property type="entry name" value="RimM_N"/>
</dbReference>
<evidence type="ECO:0000256" key="3">
    <source>
        <dbReference type="ARBA" id="ARBA00022552"/>
    </source>
</evidence>
<dbReference type="PANTHER" id="PTHR33692:SF1">
    <property type="entry name" value="RIBOSOME MATURATION FACTOR RIMM"/>
    <property type="match status" value="1"/>
</dbReference>
<comment type="subcellular location">
    <subcellularLocation>
        <location evidence="5">Cytoplasm</location>
    </subcellularLocation>
</comment>
<reference evidence="8" key="1">
    <citation type="submission" date="2020-11" db="EMBL/GenBank/DDBJ databases">
        <title>Halonatronomonas betainensis gen. nov., sp. nov. a novel haloalkaliphilic representative of the family Halanaerobiacae capable of betaine degradation.</title>
        <authorList>
            <person name="Boltyanskaya Y."/>
            <person name="Kevbrin V."/>
            <person name="Detkova E."/>
            <person name="Grouzdev D.S."/>
            <person name="Koziaeva V."/>
            <person name="Zhilina T."/>
        </authorList>
    </citation>
    <scope>NUCLEOTIDE SEQUENCE</scope>
    <source>
        <strain evidence="8">Z-7014</strain>
    </source>
</reference>
<evidence type="ECO:0000313" key="8">
    <source>
        <dbReference type="EMBL" id="MBF8437518.1"/>
    </source>
</evidence>
<dbReference type="Pfam" id="PF24986">
    <property type="entry name" value="PRC_RimM"/>
    <property type="match status" value="1"/>
</dbReference>
<dbReference type="InterPro" id="IPR009000">
    <property type="entry name" value="Transl_B-barrel_sf"/>
</dbReference>
<dbReference type="PANTHER" id="PTHR33692">
    <property type="entry name" value="RIBOSOME MATURATION FACTOR RIMM"/>
    <property type="match status" value="1"/>
</dbReference>
<evidence type="ECO:0000256" key="1">
    <source>
        <dbReference type="ARBA" id="ARBA00022490"/>
    </source>
</evidence>
<feature type="domain" description="Ribosome maturation factor RimM PRC barrel" evidence="7">
    <location>
        <begin position="103"/>
        <end position="166"/>
    </location>
</feature>
<dbReference type="GO" id="GO:0006364">
    <property type="term" value="P:rRNA processing"/>
    <property type="evidence" value="ECO:0007669"/>
    <property type="project" value="UniProtKB-UniRule"/>
</dbReference>
<evidence type="ECO:0000259" key="7">
    <source>
        <dbReference type="Pfam" id="PF24986"/>
    </source>
</evidence>
<dbReference type="SUPFAM" id="SSF50447">
    <property type="entry name" value="Translation proteins"/>
    <property type="match status" value="1"/>
</dbReference>
<evidence type="ECO:0000256" key="2">
    <source>
        <dbReference type="ARBA" id="ARBA00022517"/>
    </source>
</evidence>
<dbReference type="Proteomes" id="UP000621436">
    <property type="component" value="Unassembled WGS sequence"/>
</dbReference>
<dbReference type="GO" id="GO:0005840">
    <property type="term" value="C:ribosome"/>
    <property type="evidence" value="ECO:0007669"/>
    <property type="project" value="InterPro"/>
</dbReference>
<sequence>MNDENNLIAVGRIVRYQGNKGEVRVVPLTDYPERFYDYDRLILERATGNEELAVEKVREHKGFIVLKLETIDDIGAADAIKDHLISIPITELPQLPEDSFYVFELEGLKVQTDTGAQLGEITAVSTDTGTDILQVKGDKRDYLIPVAREIIVSIDQEEGIVTIKPIPGLLEL</sequence>
<dbReference type="NCBIfam" id="TIGR02273">
    <property type="entry name" value="16S_RimM"/>
    <property type="match status" value="1"/>
</dbReference>
<dbReference type="AlphaFoldDB" id="A0A931F9F3"/>
<dbReference type="GO" id="GO:0005737">
    <property type="term" value="C:cytoplasm"/>
    <property type="evidence" value="ECO:0007669"/>
    <property type="project" value="UniProtKB-SubCell"/>
</dbReference>
<proteinExistence type="inferred from homology"/>
<keyword evidence="3 5" id="KW-0698">rRNA processing</keyword>
<dbReference type="InterPro" id="IPR011033">
    <property type="entry name" value="PRC_barrel-like_sf"/>
</dbReference>
<dbReference type="GO" id="GO:0043022">
    <property type="term" value="F:ribosome binding"/>
    <property type="evidence" value="ECO:0007669"/>
    <property type="project" value="InterPro"/>
</dbReference>
<dbReference type="GO" id="GO:0042274">
    <property type="term" value="P:ribosomal small subunit biogenesis"/>
    <property type="evidence" value="ECO:0007669"/>
    <property type="project" value="UniProtKB-UniRule"/>
</dbReference>
<dbReference type="SUPFAM" id="SSF50346">
    <property type="entry name" value="PRC-barrel domain"/>
    <property type="match status" value="1"/>
</dbReference>
<evidence type="ECO:0000259" key="6">
    <source>
        <dbReference type="Pfam" id="PF01782"/>
    </source>
</evidence>
<evidence type="ECO:0000256" key="4">
    <source>
        <dbReference type="ARBA" id="ARBA00023186"/>
    </source>
</evidence>
<dbReference type="InterPro" id="IPR056792">
    <property type="entry name" value="PRC_RimM"/>
</dbReference>
<dbReference type="Gene3D" id="2.30.30.240">
    <property type="entry name" value="PRC-barrel domain"/>
    <property type="match status" value="1"/>
</dbReference>
<feature type="domain" description="RimM N-terminal" evidence="6">
    <location>
        <begin position="10"/>
        <end position="89"/>
    </location>
</feature>
<dbReference type="Gene3D" id="2.40.30.60">
    <property type="entry name" value="RimM"/>
    <property type="match status" value="1"/>
</dbReference>
<evidence type="ECO:0000256" key="5">
    <source>
        <dbReference type="HAMAP-Rule" id="MF_00014"/>
    </source>
</evidence>
<protein>
    <recommendedName>
        <fullName evidence="5">Ribosome maturation factor RimM</fullName>
    </recommendedName>
</protein>
<comment type="domain">
    <text evidence="5">The PRC barrel domain binds ribosomal protein uS19.</text>
</comment>
<keyword evidence="2 5" id="KW-0690">Ribosome biogenesis</keyword>
<dbReference type="HAMAP" id="MF_00014">
    <property type="entry name" value="Ribosome_mat_RimM"/>
    <property type="match status" value="1"/>
</dbReference>
<comment type="caution">
    <text evidence="8">The sequence shown here is derived from an EMBL/GenBank/DDBJ whole genome shotgun (WGS) entry which is preliminary data.</text>
</comment>
<keyword evidence="1 5" id="KW-0963">Cytoplasm</keyword>
<comment type="subunit">
    <text evidence="5">Binds ribosomal protein uS19.</text>
</comment>
<keyword evidence="9" id="KW-1185">Reference proteome</keyword>
<organism evidence="8 9">
    <name type="scientific">Halonatronomonas betaini</name>
    <dbReference type="NCBI Taxonomy" id="2778430"/>
    <lineage>
        <taxon>Bacteria</taxon>
        <taxon>Bacillati</taxon>
        <taxon>Bacillota</taxon>
        <taxon>Clostridia</taxon>
        <taxon>Halanaerobiales</taxon>
        <taxon>Halarsenatibacteraceae</taxon>
        <taxon>Halonatronomonas</taxon>
    </lineage>
</organism>
<keyword evidence="4 5" id="KW-0143">Chaperone</keyword>
<dbReference type="EMBL" id="JADPIE010000006">
    <property type="protein sequence ID" value="MBF8437518.1"/>
    <property type="molecule type" value="Genomic_DNA"/>
</dbReference>
<comment type="function">
    <text evidence="5">An accessory protein needed during the final step in the assembly of 30S ribosomal subunit, possibly for assembly of the head region. Essential for efficient processing of 16S rRNA. May be needed both before and after RbfA during the maturation of 16S rRNA. It has affinity for free ribosomal 30S subunits but not for 70S ribosomes.</text>
</comment>
<name>A0A931F9F3_9FIRM</name>
<evidence type="ECO:0000313" key="9">
    <source>
        <dbReference type="Proteomes" id="UP000621436"/>
    </source>
</evidence>
<dbReference type="Pfam" id="PF01782">
    <property type="entry name" value="RimM"/>
    <property type="match status" value="1"/>
</dbReference>
<dbReference type="InterPro" id="IPR036976">
    <property type="entry name" value="RimM_N_sf"/>
</dbReference>
<accession>A0A931F9F3</accession>
<dbReference type="InterPro" id="IPR011961">
    <property type="entry name" value="RimM"/>
</dbReference>